<reference evidence="2" key="1">
    <citation type="journal article" date="2023" name="Science">
        <title>Genome structures resolve the early diversification of teleost fishes.</title>
        <authorList>
            <person name="Parey E."/>
            <person name="Louis A."/>
            <person name="Montfort J."/>
            <person name="Bouchez O."/>
            <person name="Roques C."/>
            <person name="Iampietro C."/>
            <person name="Lluch J."/>
            <person name="Castinel A."/>
            <person name="Donnadieu C."/>
            <person name="Desvignes T."/>
            <person name="Floi Bucao C."/>
            <person name="Jouanno E."/>
            <person name="Wen M."/>
            <person name="Mejri S."/>
            <person name="Dirks R."/>
            <person name="Jansen H."/>
            <person name="Henkel C."/>
            <person name="Chen W.J."/>
            <person name="Zahm M."/>
            <person name="Cabau C."/>
            <person name="Klopp C."/>
            <person name="Thompson A.W."/>
            <person name="Robinson-Rechavi M."/>
            <person name="Braasch I."/>
            <person name="Lecointre G."/>
            <person name="Bobe J."/>
            <person name="Postlethwait J.H."/>
            <person name="Berthelot C."/>
            <person name="Roest Crollius H."/>
            <person name="Guiguen Y."/>
        </authorList>
    </citation>
    <scope>NUCLEOTIDE SEQUENCE</scope>
    <source>
        <strain evidence="2">NC1722</strain>
    </source>
</reference>
<evidence type="ECO:0000256" key="1">
    <source>
        <dbReference type="SAM" id="MobiDB-lite"/>
    </source>
</evidence>
<sequence>MPCQKINSACNDHTPLGAVKQSRPPSNRQHYSPEAGPCCGTRTAWLRQAVLRLTLSVLSRPHGFIRICLAVK</sequence>
<dbReference type="Proteomes" id="UP001221898">
    <property type="component" value="Unassembled WGS sequence"/>
</dbReference>
<organism evidence="2 3">
    <name type="scientific">Aldrovandia affinis</name>
    <dbReference type="NCBI Taxonomy" id="143900"/>
    <lineage>
        <taxon>Eukaryota</taxon>
        <taxon>Metazoa</taxon>
        <taxon>Chordata</taxon>
        <taxon>Craniata</taxon>
        <taxon>Vertebrata</taxon>
        <taxon>Euteleostomi</taxon>
        <taxon>Actinopterygii</taxon>
        <taxon>Neopterygii</taxon>
        <taxon>Teleostei</taxon>
        <taxon>Notacanthiformes</taxon>
        <taxon>Halosauridae</taxon>
        <taxon>Aldrovandia</taxon>
    </lineage>
</organism>
<feature type="region of interest" description="Disordered" evidence="1">
    <location>
        <begin position="14"/>
        <end position="36"/>
    </location>
</feature>
<dbReference type="EMBL" id="JAINUG010000041">
    <property type="protein sequence ID" value="KAJ8406961.1"/>
    <property type="molecule type" value="Genomic_DNA"/>
</dbReference>
<protein>
    <submittedName>
        <fullName evidence="2">Uncharacterized protein</fullName>
    </submittedName>
</protein>
<accession>A0AAD7WRP7</accession>
<name>A0AAD7WRP7_9TELE</name>
<keyword evidence="3" id="KW-1185">Reference proteome</keyword>
<evidence type="ECO:0000313" key="3">
    <source>
        <dbReference type="Proteomes" id="UP001221898"/>
    </source>
</evidence>
<gene>
    <name evidence="2" type="ORF">AAFF_G00292370</name>
</gene>
<dbReference type="AlphaFoldDB" id="A0AAD7WRP7"/>
<comment type="caution">
    <text evidence="2">The sequence shown here is derived from an EMBL/GenBank/DDBJ whole genome shotgun (WGS) entry which is preliminary data.</text>
</comment>
<proteinExistence type="predicted"/>
<evidence type="ECO:0000313" key="2">
    <source>
        <dbReference type="EMBL" id="KAJ8406961.1"/>
    </source>
</evidence>